<dbReference type="EMBL" id="CM018047">
    <property type="protein sequence ID" value="KAA8524185.1"/>
    <property type="molecule type" value="Genomic_DNA"/>
</dbReference>
<keyword evidence="4" id="KW-1185">Reference proteome</keyword>
<keyword evidence="2" id="KW-0732">Signal</keyword>
<feature type="signal peptide" evidence="2">
    <location>
        <begin position="1"/>
        <end position="22"/>
    </location>
</feature>
<name>A0A5J4ZZD1_9ASTE</name>
<reference evidence="3 4" key="1">
    <citation type="submission" date="2019-09" db="EMBL/GenBank/DDBJ databases">
        <title>A chromosome-level genome assembly of the Chinese tupelo Nyssa sinensis.</title>
        <authorList>
            <person name="Yang X."/>
            <person name="Kang M."/>
            <person name="Yang Y."/>
            <person name="Xiong H."/>
            <person name="Wang M."/>
            <person name="Zhang Z."/>
            <person name="Wang Z."/>
            <person name="Wu H."/>
            <person name="Ma T."/>
            <person name="Liu J."/>
            <person name="Xi Z."/>
        </authorList>
    </citation>
    <scope>NUCLEOTIDE SEQUENCE [LARGE SCALE GENOMIC DNA]</scope>
    <source>
        <strain evidence="3">J267</strain>
        <tissue evidence="3">Leaf</tissue>
    </source>
</reference>
<sequence>MDQGLVCAAALIAILPRLHLEATDVIAPEFLDKKFWLQRFSKETIDCGPEDLSVEVGEPKVPDLQLRETKIVEPETTQGQSGTPVQLDSSDAAATENDQAECSCIGSGCCSMCQVFNNQENQIRQIEPRPGVYFLEVLKDDVRGGNTLGAKRVQPMGNPLTQGDEMRAVQGSLTTQKVTLQDLMCGSKGLSIQEKNREHPLGNSWIHGREEGLSIGMQKVESAVTAATFCPAMGRISSGAKEERPLDNSSNQGGGVVAVPALWIATKCPFLDLKGTSKRLPPLDATGGKMGAAY</sequence>
<dbReference type="Proteomes" id="UP000325577">
    <property type="component" value="Linkage Group LG4"/>
</dbReference>
<evidence type="ECO:0000256" key="2">
    <source>
        <dbReference type="SAM" id="SignalP"/>
    </source>
</evidence>
<feature type="region of interest" description="Disordered" evidence="1">
    <location>
        <begin position="72"/>
        <end position="92"/>
    </location>
</feature>
<feature type="chain" id="PRO_5023886809" evidence="2">
    <location>
        <begin position="23"/>
        <end position="294"/>
    </location>
</feature>
<feature type="compositionally biased region" description="Polar residues" evidence="1">
    <location>
        <begin position="75"/>
        <end position="89"/>
    </location>
</feature>
<dbReference type="AlphaFoldDB" id="A0A5J4ZZD1"/>
<protein>
    <submittedName>
        <fullName evidence="3">Uncharacterized protein</fullName>
    </submittedName>
</protein>
<organism evidence="3 4">
    <name type="scientific">Nyssa sinensis</name>
    <dbReference type="NCBI Taxonomy" id="561372"/>
    <lineage>
        <taxon>Eukaryota</taxon>
        <taxon>Viridiplantae</taxon>
        <taxon>Streptophyta</taxon>
        <taxon>Embryophyta</taxon>
        <taxon>Tracheophyta</taxon>
        <taxon>Spermatophyta</taxon>
        <taxon>Magnoliopsida</taxon>
        <taxon>eudicotyledons</taxon>
        <taxon>Gunneridae</taxon>
        <taxon>Pentapetalae</taxon>
        <taxon>asterids</taxon>
        <taxon>Cornales</taxon>
        <taxon>Nyssaceae</taxon>
        <taxon>Nyssa</taxon>
    </lineage>
</organism>
<gene>
    <name evidence="3" type="ORF">F0562_010384</name>
</gene>
<accession>A0A5J4ZZD1</accession>
<proteinExistence type="predicted"/>
<evidence type="ECO:0000313" key="3">
    <source>
        <dbReference type="EMBL" id="KAA8524185.1"/>
    </source>
</evidence>
<evidence type="ECO:0000313" key="4">
    <source>
        <dbReference type="Proteomes" id="UP000325577"/>
    </source>
</evidence>
<evidence type="ECO:0000256" key="1">
    <source>
        <dbReference type="SAM" id="MobiDB-lite"/>
    </source>
</evidence>